<sequence>MIRPMVRRHGTEVLQRSSSDGRWLYTYYPTERDLGVVLEVLEARRPA</sequence>
<dbReference type="RefSeq" id="WP_322474990.1">
    <property type="nucleotide sequence ID" value="NZ_JBHRZG010000012.1"/>
</dbReference>
<reference evidence="2" key="1">
    <citation type="journal article" date="2019" name="Int. J. Syst. Evol. Microbiol.">
        <title>The Global Catalogue of Microorganisms (GCM) 10K type strain sequencing project: providing services to taxonomists for standard genome sequencing and annotation.</title>
        <authorList>
            <consortium name="The Broad Institute Genomics Platform"/>
            <consortium name="The Broad Institute Genome Sequencing Center for Infectious Disease"/>
            <person name="Wu L."/>
            <person name="Ma J."/>
        </authorList>
    </citation>
    <scope>NUCLEOTIDE SEQUENCE [LARGE SCALE GENOMIC DNA]</scope>
    <source>
        <strain evidence="2">CCTCC AB 2017081</strain>
    </source>
</reference>
<name>A0ABV7Z951_9DEIO</name>
<evidence type="ECO:0008006" key="3">
    <source>
        <dbReference type="Google" id="ProtNLM"/>
    </source>
</evidence>
<proteinExistence type="predicted"/>
<evidence type="ECO:0000313" key="2">
    <source>
        <dbReference type="Proteomes" id="UP001595803"/>
    </source>
</evidence>
<accession>A0ABV7Z951</accession>
<dbReference type="Proteomes" id="UP001595803">
    <property type="component" value="Unassembled WGS sequence"/>
</dbReference>
<protein>
    <recommendedName>
        <fullName evidence="3">Transposase</fullName>
    </recommendedName>
</protein>
<keyword evidence="2" id="KW-1185">Reference proteome</keyword>
<gene>
    <name evidence="1" type="ORF">ACFOSB_11860</name>
</gene>
<comment type="caution">
    <text evidence="1">The sequence shown here is derived from an EMBL/GenBank/DDBJ whole genome shotgun (WGS) entry which is preliminary data.</text>
</comment>
<evidence type="ECO:0000313" key="1">
    <source>
        <dbReference type="EMBL" id="MFC3833554.1"/>
    </source>
</evidence>
<dbReference type="EMBL" id="JBHRZG010000012">
    <property type="protein sequence ID" value="MFC3833554.1"/>
    <property type="molecule type" value="Genomic_DNA"/>
</dbReference>
<organism evidence="1 2">
    <name type="scientific">Deinococcus rufus</name>
    <dbReference type="NCBI Taxonomy" id="2136097"/>
    <lineage>
        <taxon>Bacteria</taxon>
        <taxon>Thermotogati</taxon>
        <taxon>Deinococcota</taxon>
        <taxon>Deinococci</taxon>
        <taxon>Deinococcales</taxon>
        <taxon>Deinococcaceae</taxon>
        <taxon>Deinococcus</taxon>
    </lineage>
</organism>